<dbReference type="SUPFAM" id="SSF52540">
    <property type="entry name" value="P-loop containing nucleoside triphosphate hydrolases"/>
    <property type="match status" value="1"/>
</dbReference>
<dbReference type="GO" id="GO:0003677">
    <property type="term" value="F:DNA binding"/>
    <property type="evidence" value="ECO:0007669"/>
    <property type="project" value="UniProtKB-UniRule"/>
</dbReference>
<evidence type="ECO:0000259" key="4">
    <source>
        <dbReference type="PROSITE" id="PS51755"/>
    </source>
</evidence>
<evidence type="ECO:0000256" key="3">
    <source>
        <dbReference type="PROSITE-ProRule" id="PRU01091"/>
    </source>
</evidence>
<comment type="similarity">
    <text evidence="1">Belongs to the AfsR/DnrI/RedD regulatory family.</text>
</comment>
<dbReference type="Gene3D" id="1.10.10.10">
    <property type="entry name" value="Winged helix-like DNA-binding domain superfamily/Winged helix DNA-binding domain"/>
    <property type="match status" value="1"/>
</dbReference>
<evidence type="ECO:0000256" key="1">
    <source>
        <dbReference type="ARBA" id="ARBA00005820"/>
    </source>
</evidence>
<dbReference type="Gene3D" id="1.25.40.10">
    <property type="entry name" value="Tetratricopeptide repeat domain"/>
    <property type="match status" value="2"/>
</dbReference>
<keyword evidence="6" id="KW-1185">Reference proteome</keyword>
<dbReference type="SMART" id="SM01043">
    <property type="entry name" value="BTAD"/>
    <property type="match status" value="1"/>
</dbReference>
<dbReference type="InterPro" id="IPR001867">
    <property type="entry name" value="OmpR/PhoB-type_DNA-bd"/>
</dbReference>
<dbReference type="GO" id="GO:0006355">
    <property type="term" value="P:regulation of DNA-templated transcription"/>
    <property type="evidence" value="ECO:0007669"/>
    <property type="project" value="InterPro"/>
</dbReference>
<dbReference type="Pfam" id="PF00486">
    <property type="entry name" value="Trans_reg_C"/>
    <property type="match status" value="1"/>
</dbReference>
<dbReference type="SMART" id="SM00862">
    <property type="entry name" value="Trans_reg_C"/>
    <property type="match status" value="1"/>
</dbReference>
<keyword evidence="2 3" id="KW-0238">DNA-binding</keyword>
<reference evidence="5 6" key="1">
    <citation type="submission" date="2019-09" db="EMBL/GenBank/DDBJ databases">
        <authorList>
            <person name="Leyn A S."/>
        </authorList>
    </citation>
    <scope>NUCLEOTIDE SEQUENCE [LARGE SCALE GENOMIC DNA]</scope>
    <source>
        <strain evidence="5">AA231_1</strain>
    </source>
</reference>
<sequence length="1006" mass="106573">MQFAILGPVEARRPDGTSVPLGGPQLRGLLALLALDAGRVVSAGRLIDGLHGDRPPEGAAEALQSQVSRLRRRLRDGGAADGLVEFGPAGYRLAVDPQDVDVHRFERLAAEARATPDPAAKSALLTEALALWRGPALDGLADPPRAARLAELRLAATEDRVEADLALGRHEQLVAELRELAGEHPLRERLTAQLIRALHGSGRSAEALTAFAEIRERLADELGADPSPELADAHVAVLRAAEPAPARPVPVPLTGFVGRTELDDLRGALADARLVTLTGPGGAGKTRLAIEAAAGEACFVELATTTDVPRAVLAALGLREQGVLAPGVAGEPADRLAAALADRSLLLVLDNCEHVVAEAARLVRRLLGACAGLRVLATSREPLGLTGEKVVPVGALPAGAAARLFTDRAAAVAPGSVPDPGAVARICAALDGLPLAIELAAARLRSLSADDIAARLGDRFRLLSRGDRTAEPRHRTLRGVVEWSWDLLEPDEQRLAARFAVFVGGARLEAVERVCAEPDAHRDTDPDAEALFTGLVEKSFVEFADGRYRMLETIRAFCAEHGDDRRAEHARYFLDLARAAEPKLRGADQLTALAALTAEHADLHAALRWSAAEEPETAVRLIAALTWYWWLRGLRSEVTPFADAVVAAFGAEPPPGLAEEYVLCLIQASGAGVEPEPILRALDGPLRYPYLFLLWAFSPHTKVRDGARLAALVGDDPWSRAFTRIGDGLGAQYSGRIAEAETHFSASLDGFRALGDRWGEASALEKLAEFADWRGDHVRFRELMDESVRLAGELGAFEDAADLRCRRADGVLRAGDAETARADYEAAADMARAAGTTVTLARARGGLGEIARRAGDLAAARRWYTAAVGLAVDPVTGGETRIRLHTGFGWTAVAEGHLDEATDLHQEALATALEHGNLPGAAQAVEGLAGVLAARTEDARAAFLLGVAVGLRGAPVAGDADVASVTDRVRARIGAEAYAEAFDRGREMPPEQALSEFGQRRFALGS</sequence>
<dbReference type="SUPFAM" id="SSF48452">
    <property type="entry name" value="TPR-like"/>
    <property type="match status" value="3"/>
</dbReference>
<dbReference type="PRINTS" id="PR00364">
    <property type="entry name" value="DISEASERSIST"/>
</dbReference>
<dbReference type="PANTHER" id="PTHR47691">
    <property type="entry name" value="REGULATOR-RELATED"/>
    <property type="match status" value="1"/>
</dbReference>
<dbReference type="Proteomes" id="UP000399805">
    <property type="component" value="Unassembled WGS sequence"/>
</dbReference>
<dbReference type="InterPro" id="IPR005158">
    <property type="entry name" value="BTAD"/>
</dbReference>
<dbReference type="PROSITE" id="PS51755">
    <property type="entry name" value="OMPR_PHOB"/>
    <property type="match status" value="1"/>
</dbReference>
<dbReference type="GO" id="GO:0000160">
    <property type="term" value="P:phosphorelay signal transduction system"/>
    <property type="evidence" value="ECO:0007669"/>
    <property type="project" value="InterPro"/>
</dbReference>
<evidence type="ECO:0000313" key="6">
    <source>
        <dbReference type="Proteomes" id="UP000399805"/>
    </source>
</evidence>
<dbReference type="Pfam" id="PF03704">
    <property type="entry name" value="BTAD"/>
    <property type="match status" value="1"/>
</dbReference>
<dbReference type="SUPFAM" id="SSF46894">
    <property type="entry name" value="C-terminal effector domain of the bipartite response regulators"/>
    <property type="match status" value="1"/>
</dbReference>
<protein>
    <submittedName>
        <fullName evidence="5">Transcriptional regulator</fullName>
    </submittedName>
</protein>
<feature type="DNA-binding region" description="OmpR/PhoB-type" evidence="3">
    <location>
        <begin position="1"/>
        <end position="95"/>
    </location>
</feature>
<proteinExistence type="inferred from homology"/>
<dbReference type="InterPro" id="IPR016032">
    <property type="entry name" value="Sig_transdc_resp-reg_C-effctor"/>
</dbReference>
<evidence type="ECO:0000313" key="5">
    <source>
        <dbReference type="EMBL" id="VVJ18683.1"/>
    </source>
</evidence>
<dbReference type="EMBL" id="CABVGP010000001">
    <property type="protein sequence ID" value="VVJ18683.1"/>
    <property type="molecule type" value="Genomic_DNA"/>
</dbReference>
<accession>A0A6I8LP63</accession>
<dbReference type="InterPro" id="IPR027417">
    <property type="entry name" value="P-loop_NTPase"/>
</dbReference>
<feature type="domain" description="OmpR/PhoB-type" evidence="4">
    <location>
        <begin position="1"/>
        <end position="95"/>
    </location>
</feature>
<organism evidence="5 6">
    <name type="scientific">Amycolatopsis camponoti</name>
    <dbReference type="NCBI Taxonomy" id="2606593"/>
    <lineage>
        <taxon>Bacteria</taxon>
        <taxon>Bacillati</taxon>
        <taxon>Actinomycetota</taxon>
        <taxon>Actinomycetes</taxon>
        <taxon>Pseudonocardiales</taxon>
        <taxon>Pseudonocardiaceae</taxon>
        <taxon>Amycolatopsis</taxon>
    </lineage>
</organism>
<name>A0A6I8LP63_9PSEU</name>
<evidence type="ECO:0000256" key="2">
    <source>
        <dbReference type="ARBA" id="ARBA00023125"/>
    </source>
</evidence>
<dbReference type="InterPro" id="IPR011990">
    <property type="entry name" value="TPR-like_helical_dom_sf"/>
</dbReference>
<dbReference type="CDD" id="cd15831">
    <property type="entry name" value="BTAD"/>
    <property type="match status" value="1"/>
</dbReference>
<dbReference type="InterPro" id="IPR036388">
    <property type="entry name" value="WH-like_DNA-bd_sf"/>
</dbReference>
<dbReference type="PANTHER" id="PTHR47691:SF3">
    <property type="entry name" value="HTH-TYPE TRANSCRIPTIONAL REGULATOR RV0890C-RELATED"/>
    <property type="match status" value="1"/>
</dbReference>
<gene>
    <name evidence="5" type="ORF">AA23TX_03704</name>
</gene>
<dbReference type="RefSeq" id="WP_155543649.1">
    <property type="nucleotide sequence ID" value="NZ_CABVGP010000001.1"/>
</dbReference>
<dbReference type="AlphaFoldDB" id="A0A6I8LP63"/>